<organism evidence="2 3">
    <name type="scientific">Streptomyces bambusae</name>
    <dbReference type="NCBI Taxonomy" id="1550616"/>
    <lineage>
        <taxon>Bacteria</taxon>
        <taxon>Bacillati</taxon>
        <taxon>Actinomycetota</taxon>
        <taxon>Actinomycetes</taxon>
        <taxon>Kitasatosporales</taxon>
        <taxon>Streptomycetaceae</taxon>
        <taxon>Streptomyces</taxon>
    </lineage>
</organism>
<reference evidence="2 3" key="1">
    <citation type="submission" date="2019-12" db="EMBL/GenBank/DDBJ databases">
        <title>Genome sequence of Streptomyces bambusae.</title>
        <authorList>
            <person name="Bansal K."/>
            <person name="Choksket S."/>
            <person name="Korpole S."/>
            <person name="Patil P.B."/>
        </authorList>
    </citation>
    <scope>NUCLEOTIDE SEQUENCE [LARGE SCALE GENOMIC DNA]</scope>
    <source>
        <strain evidence="2 3">SK60</strain>
    </source>
</reference>
<name>A0ABS6Z3E2_9ACTN</name>
<sequence length="511" mass="54291">MSTSAPAPAPAVVEMSRGVPRCSAPDATAAALGILIERHDQRLELRRTRPDERPVYFRARPGRLEWGADLTAFLPPGARPEPEPGALLALLHGQAAPPDATPLPGVRRLTMGTRIRVDAQGITVTRERSELPPPEGDLAHAVTRSLERAADGGAYALAYSGGLASGYLAVLAEAAGHRAHLVHADLVPAGDWHPPASVPGGEPRRIALDLHGMLDHHTVHGGELLPPLPDFEAPVRLHAALADATGLPVVSGALLESLISVRLPDVPRGARAWRLLGCEPFHISGTLRTLGEARELLDNRVVYTPGRRGAGSGDDARSGSGPDTQQLGAPPPPSPTGGSRLPWLTDEGRQAYETAHRGSMAVWQDHLDAEEPVVGRLVGGLAERGTAGALLPATDIGVLAAAAALAPRRLGRIRRGCFENHLPLRRAVTAAGVTGLRAGAPGHWLRLGAAAYLHRERRKIVSELERHCALGDLGLLEPRLVTASLRDGRSLAGQALPLLRLVWLDRWLRER</sequence>
<comment type="caution">
    <text evidence="2">The sequence shown here is derived from an EMBL/GenBank/DDBJ whole genome shotgun (WGS) entry which is preliminary data.</text>
</comment>
<evidence type="ECO:0000313" key="3">
    <source>
        <dbReference type="Proteomes" id="UP000812013"/>
    </source>
</evidence>
<evidence type="ECO:0008006" key="4">
    <source>
        <dbReference type="Google" id="ProtNLM"/>
    </source>
</evidence>
<feature type="compositionally biased region" description="Low complexity" evidence="1">
    <location>
        <begin position="318"/>
        <end position="328"/>
    </location>
</feature>
<proteinExistence type="predicted"/>
<dbReference type="EMBL" id="WTFF01000018">
    <property type="protein sequence ID" value="MBW5481281.1"/>
    <property type="molecule type" value="Genomic_DNA"/>
</dbReference>
<protein>
    <recommendedName>
        <fullName evidence="4">Asparagine synthase</fullName>
    </recommendedName>
</protein>
<feature type="region of interest" description="Disordered" evidence="1">
    <location>
        <begin position="304"/>
        <end position="343"/>
    </location>
</feature>
<accession>A0ABS6Z3E2</accession>
<dbReference type="RefSeq" id="WP_219665170.1">
    <property type="nucleotide sequence ID" value="NZ_WTFF01000018.1"/>
</dbReference>
<evidence type="ECO:0000313" key="2">
    <source>
        <dbReference type="EMBL" id="MBW5481281.1"/>
    </source>
</evidence>
<dbReference type="Proteomes" id="UP000812013">
    <property type="component" value="Unassembled WGS sequence"/>
</dbReference>
<keyword evidence="3" id="KW-1185">Reference proteome</keyword>
<gene>
    <name evidence="2" type="ORF">GPJ59_05140</name>
</gene>
<evidence type="ECO:0000256" key="1">
    <source>
        <dbReference type="SAM" id="MobiDB-lite"/>
    </source>
</evidence>